<dbReference type="InterPro" id="IPR036165">
    <property type="entry name" value="YefM-like_sf"/>
</dbReference>
<accession>A0A853IJQ9</accession>
<protein>
    <submittedName>
        <fullName evidence="2">Type II toxin-antitoxin system prevent-host-death family antitoxin</fullName>
    </submittedName>
</protein>
<name>A0A853IJQ9_9GAMM</name>
<gene>
    <name evidence="2" type="ORF">H0A36_26790</name>
</gene>
<comment type="caution">
    <text evidence="2">The sequence shown here is derived from an EMBL/GenBank/DDBJ whole genome shotgun (WGS) entry which is preliminary data.</text>
</comment>
<organism evidence="2 3">
    <name type="scientific">Spartinivicinus marinus</name>
    <dbReference type="NCBI Taxonomy" id="2994442"/>
    <lineage>
        <taxon>Bacteria</taxon>
        <taxon>Pseudomonadati</taxon>
        <taxon>Pseudomonadota</taxon>
        <taxon>Gammaproteobacteria</taxon>
        <taxon>Oceanospirillales</taxon>
        <taxon>Zooshikellaceae</taxon>
        <taxon>Spartinivicinus</taxon>
    </lineage>
</organism>
<dbReference type="Gene3D" id="3.40.1620.10">
    <property type="entry name" value="YefM-like domain"/>
    <property type="match status" value="1"/>
</dbReference>
<evidence type="ECO:0000313" key="3">
    <source>
        <dbReference type="Proteomes" id="UP000569732"/>
    </source>
</evidence>
<dbReference type="AlphaFoldDB" id="A0A853IJQ9"/>
<dbReference type="Proteomes" id="UP000569732">
    <property type="component" value="Unassembled WGS sequence"/>
</dbReference>
<evidence type="ECO:0000313" key="2">
    <source>
        <dbReference type="EMBL" id="NYZ69627.1"/>
    </source>
</evidence>
<dbReference type="RefSeq" id="WP_180571607.1">
    <property type="nucleotide sequence ID" value="NZ_JACCKB010000111.1"/>
</dbReference>
<dbReference type="NCBIfam" id="TIGR01552">
    <property type="entry name" value="phd_fam"/>
    <property type="match status" value="1"/>
</dbReference>
<evidence type="ECO:0000256" key="1">
    <source>
        <dbReference type="ARBA" id="ARBA00009981"/>
    </source>
</evidence>
<keyword evidence="3" id="KW-1185">Reference proteome</keyword>
<reference evidence="2 3" key="1">
    <citation type="submission" date="2020-07" db="EMBL/GenBank/DDBJ databases">
        <title>Endozoicomonas sp. nov., isolated from sediment.</title>
        <authorList>
            <person name="Gu T."/>
        </authorList>
    </citation>
    <scope>NUCLEOTIDE SEQUENCE [LARGE SCALE GENOMIC DNA]</scope>
    <source>
        <strain evidence="2 3">SM1973</strain>
    </source>
</reference>
<sequence>METHVSKGVFKAKALEIMRGVEETGNEVVITSHGKPCLVVKPFKGASDPLQLLKGTVISFDNPTDPVADDEWELA</sequence>
<dbReference type="SUPFAM" id="SSF143120">
    <property type="entry name" value="YefM-like"/>
    <property type="match status" value="1"/>
</dbReference>
<proteinExistence type="inferred from homology"/>
<comment type="similarity">
    <text evidence="1">Belongs to the phD/YefM antitoxin family.</text>
</comment>
<dbReference type="EMBL" id="JACCKB010000111">
    <property type="protein sequence ID" value="NYZ69627.1"/>
    <property type="molecule type" value="Genomic_DNA"/>
</dbReference>